<keyword evidence="4" id="KW-1185">Reference proteome</keyword>
<feature type="transmembrane region" description="Helical" evidence="1">
    <location>
        <begin position="173"/>
        <end position="190"/>
    </location>
</feature>
<feature type="transmembrane region" description="Helical" evidence="1">
    <location>
        <begin position="221"/>
        <end position="243"/>
    </location>
</feature>
<feature type="transmembrane region" description="Helical" evidence="1">
    <location>
        <begin position="83"/>
        <end position="111"/>
    </location>
</feature>
<dbReference type="RefSeq" id="WP_167186682.1">
    <property type="nucleotide sequence ID" value="NZ_JAASQL010000001.1"/>
</dbReference>
<dbReference type="InterPro" id="IPR025517">
    <property type="entry name" value="DUF4405"/>
</dbReference>
<evidence type="ECO:0000313" key="4">
    <source>
        <dbReference type="Proteomes" id="UP000745859"/>
    </source>
</evidence>
<evidence type="ECO:0000313" key="3">
    <source>
        <dbReference type="EMBL" id="NIJ45233.1"/>
    </source>
</evidence>
<feature type="domain" description="Flavinylation-associated cytochrome" evidence="2">
    <location>
        <begin position="80"/>
        <end position="140"/>
    </location>
</feature>
<keyword evidence="1" id="KW-0472">Membrane</keyword>
<reference evidence="3 4" key="1">
    <citation type="submission" date="2020-03" db="EMBL/GenBank/DDBJ databases">
        <title>Genomic Encyclopedia of Type Strains, Phase IV (KMG-IV): sequencing the most valuable type-strain genomes for metagenomic binning, comparative biology and taxonomic classification.</title>
        <authorList>
            <person name="Goeker M."/>
        </authorList>
    </citation>
    <scope>NUCLEOTIDE SEQUENCE [LARGE SCALE GENOMIC DNA]</scope>
    <source>
        <strain evidence="3 4">DSM 101599</strain>
    </source>
</reference>
<evidence type="ECO:0000256" key="1">
    <source>
        <dbReference type="SAM" id="Phobius"/>
    </source>
</evidence>
<name>A0ABX0U911_9FLAO</name>
<feature type="transmembrane region" description="Helical" evidence="1">
    <location>
        <begin position="41"/>
        <end position="62"/>
    </location>
</feature>
<protein>
    <submittedName>
        <fullName evidence="3">Cytochrome b561</fullName>
    </submittedName>
</protein>
<dbReference type="EMBL" id="JAASQL010000001">
    <property type="protein sequence ID" value="NIJ45233.1"/>
    <property type="molecule type" value="Genomic_DNA"/>
</dbReference>
<evidence type="ECO:0000259" key="2">
    <source>
        <dbReference type="Pfam" id="PF14358"/>
    </source>
</evidence>
<sequence length="252" mass="29283">MNTTPNKKKTSKVRIYTDIFFFALMILVLVPQTTGIPIHEWFSFLILLPFFLHIIINWSWIVTNSSKLLKKQHKSRFDYILNWILYLFMIVVTVSGIVISEAALPFFGIYFEPDPFWSKIHNLSATLLMVVLGVHICLHWKWILGAIKKLKFKTDLHHLSEIKTILITKAKSLLFLVFISIVIAFAFWALDDSEWANGFRINLETETVKKENNLPKNGLRYILPFVKVAVLMTIPALITGGIIKLKKRIRKR</sequence>
<feature type="transmembrane region" description="Helical" evidence="1">
    <location>
        <begin position="15"/>
        <end position="35"/>
    </location>
</feature>
<dbReference type="Pfam" id="PF14358">
    <property type="entry name" value="DUF4405"/>
    <property type="match status" value="1"/>
</dbReference>
<keyword evidence="1" id="KW-1133">Transmembrane helix</keyword>
<proteinExistence type="predicted"/>
<feature type="transmembrane region" description="Helical" evidence="1">
    <location>
        <begin position="123"/>
        <end position="144"/>
    </location>
</feature>
<gene>
    <name evidence="3" type="ORF">FHR24_001672</name>
</gene>
<organism evidence="3 4">
    <name type="scientific">Wenyingzhuangia heitensis</name>
    <dbReference type="NCBI Taxonomy" id="1487859"/>
    <lineage>
        <taxon>Bacteria</taxon>
        <taxon>Pseudomonadati</taxon>
        <taxon>Bacteroidota</taxon>
        <taxon>Flavobacteriia</taxon>
        <taxon>Flavobacteriales</taxon>
        <taxon>Flavobacteriaceae</taxon>
        <taxon>Wenyingzhuangia</taxon>
    </lineage>
</organism>
<comment type="caution">
    <text evidence="3">The sequence shown here is derived from an EMBL/GenBank/DDBJ whole genome shotgun (WGS) entry which is preliminary data.</text>
</comment>
<dbReference type="Proteomes" id="UP000745859">
    <property type="component" value="Unassembled WGS sequence"/>
</dbReference>
<accession>A0ABX0U911</accession>
<keyword evidence="1" id="KW-0812">Transmembrane</keyword>